<dbReference type="GO" id="GO:0000166">
    <property type="term" value="F:nucleotide binding"/>
    <property type="evidence" value="ECO:0007669"/>
    <property type="project" value="InterPro"/>
</dbReference>
<comment type="caution">
    <text evidence="16">The sequence shown here is derived from an EMBL/GenBank/DDBJ whole genome shotgun (WGS) entry which is preliminary data.</text>
</comment>
<evidence type="ECO:0000256" key="5">
    <source>
        <dbReference type="ARBA" id="ARBA00022695"/>
    </source>
</evidence>
<feature type="region of interest" description="Disordered" evidence="11">
    <location>
        <begin position="891"/>
        <end position="913"/>
    </location>
</feature>
<feature type="region of interest" description="Disordered" evidence="11">
    <location>
        <begin position="72"/>
        <end position="127"/>
    </location>
</feature>
<keyword evidence="7" id="KW-0227">DNA damage</keyword>
<evidence type="ECO:0000256" key="3">
    <source>
        <dbReference type="ARBA" id="ARBA00021589"/>
    </source>
</evidence>
<accession>A0AAV4LUQ7</accession>
<dbReference type="InterPro" id="IPR006133">
    <property type="entry name" value="DNA-dir_DNA_pol_B_exonuc"/>
</dbReference>
<evidence type="ECO:0000259" key="12">
    <source>
        <dbReference type="Pfam" id="PF00136"/>
    </source>
</evidence>
<dbReference type="SUPFAM" id="SSF53098">
    <property type="entry name" value="Ribonuclease H-like"/>
    <property type="match status" value="1"/>
</dbReference>
<dbReference type="GO" id="GO:0042276">
    <property type="term" value="P:error-prone translesion synthesis"/>
    <property type="evidence" value="ECO:0007669"/>
    <property type="project" value="TreeGrafter"/>
</dbReference>
<dbReference type="GO" id="GO:0003677">
    <property type="term" value="F:DNA binding"/>
    <property type="evidence" value="ECO:0007669"/>
    <property type="project" value="InterPro"/>
</dbReference>
<evidence type="ECO:0000256" key="8">
    <source>
        <dbReference type="ARBA" id="ARBA00022932"/>
    </source>
</evidence>
<keyword evidence="9" id="KW-0234">DNA repair</keyword>
<dbReference type="GO" id="GO:0000724">
    <property type="term" value="P:double-strand break repair via homologous recombination"/>
    <property type="evidence" value="ECO:0007669"/>
    <property type="project" value="TreeGrafter"/>
</dbReference>
<dbReference type="Gene3D" id="3.30.342.10">
    <property type="entry name" value="DNA Polymerase, chain B, domain 1"/>
    <property type="match status" value="2"/>
</dbReference>
<name>A0AAV4LUQ7_BABCB</name>
<dbReference type="GeneID" id="94195057"/>
<dbReference type="RefSeq" id="XP_067715645.1">
    <property type="nucleotide sequence ID" value="XM_067859544.1"/>
</dbReference>
<keyword evidence="17" id="KW-1185">Reference proteome</keyword>
<dbReference type="Pfam" id="PF24055">
    <property type="entry name" value="POL3_N"/>
    <property type="match status" value="1"/>
</dbReference>
<feature type="region of interest" description="Disordered" evidence="11">
    <location>
        <begin position="925"/>
        <end position="960"/>
    </location>
</feature>
<dbReference type="Gene3D" id="3.30.420.10">
    <property type="entry name" value="Ribonuclease H-like superfamily/Ribonuclease H"/>
    <property type="match status" value="1"/>
</dbReference>
<evidence type="ECO:0000256" key="1">
    <source>
        <dbReference type="ARBA" id="ARBA00005755"/>
    </source>
</evidence>
<evidence type="ECO:0000256" key="4">
    <source>
        <dbReference type="ARBA" id="ARBA00022679"/>
    </source>
</evidence>
<feature type="compositionally biased region" description="Polar residues" evidence="11">
    <location>
        <begin position="841"/>
        <end position="861"/>
    </location>
</feature>
<evidence type="ECO:0000313" key="16">
    <source>
        <dbReference type="EMBL" id="GIX63576.1"/>
    </source>
</evidence>
<feature type="compositionally biased region" description="Polar residues" evidence="11">
    <location>
        <begin position="100"/>
        <end position="118"/>
    </location>
</feature>
<dbReference type="InterPro" id="IPR056435">
    <property type="entry name" value="DPOD/Z_N"/>
</dbReference>
<dbReference type="PROSITE" id="PS00116">
    <property type="entry name" value="DNA_POLYMERASE_B"/>
    <property type="match status" value="1"/>
</dbReference>
<dbReference type="GO" id="GO:0046872">
    <property type="term" value="F:metal ion binding"/>
    <property type="evidence" value="ECO:0007669"/>
    <property type="project" value="UniProtKB-KW"/>
</dbReference>
<keyword evidence="6" id="KW-0479">Metal-binding</keyword>
<dbReference type="InterPro" id="IPR023211">
    <property type="entry name" value="DNA_pol_palm_dom_sf"/>
</dbReference>
<comment type="catalytic activity">
    <reaction evidence="10">
        <text>DNA(n) + a 2'-deoxyribonucleoside 5'-triphosphate = DNA(n+1) + diphosphate</text>
        <dbReference type="Rhea" id="RHEA:22508"/>
        <dbReference type="Rhea" id="RHEA-COMP:17339"/>
        <dbReference type="Rhea" id="RHEA-COMP:17340"/>
        <dbReference type="ChEBI" id="CHEBI:33019"/>
        <dbReference type="ChEBI" id="CHEBI:61560"/>
        <dbReference type="ChEBI" id="CHEBI:173112"/>
        <dbReference type="EC" id="2.7.7.7"/>
    </reaction>
</comment>
<dbReference type="Gene3D" id="1.10.287.690">
    <property type="entry name" value="Helix hairpin bin"/>
    <property type="match status" value="1"/>
</dbReference>
<evidence type="ECO:0000313" key="17">
    <source>
        <dbReference type="Proteomes" id="UP001497744"/>
    </source>
</evidence>
<dbReference type="InterPro" id="IPR017964">
    <property type="entry name" value="DNA-dir_DNA_pol_B_CS"/>
</dbReference>
<reference evidence="16 17" key="1">
    <citation type="submission" date="2021-06" db="EMBL/GenBank/DDBJ databases">
        <title>Genome sequence of Babesia caballi.</title>
        <authorList>
            <person name="Yamagishi J."/>
            <person name="Kidaka T."/>
            <person name="Ochi A."/>
        </authorList>
    </citation>
    <scope>NUCLEOTIDE SEQUENCE [LARGE SCALE GENOMIC DNA]</scope>
    <source>
        <strain evidence="16">USDA-D6B2</strain>
    </source>
</reference>
<comment type="similarity">
    <text evidence="1">Belongs to the DNA polymerase type-B family.</text>
</comment>
<dbReference type="SUPFAM" id="SSF56672">
    <property type="entry name" value="DNA/RNA polymerases"/>
    <property type="match status" value="1"/>
</dbReference>
<feature type="region of interest" description="Disordered" evidence="11">
    <location>
        <begin position="821"/>
        <end position="865"/>
    </location>
</feature>
<keyword evidence="5" id="KW-0548">Nucleotidyltransferase</keyword>
<dbReference type="InterPro" id="IPR056447">
    <property type="entry name" value="REV3_N"/>
</dbReference>
<evidence type="ECO:0000256" key="6">
    <source>
        <dbReference type="ARBA" id="ARBA00022723"/>
    </source>
</evidence>
<evidence type="ECO:0000259" key="13">
    <source>
        <dbReference type="Pfam" id="PF03104"/>
    </source>
</evidence>
<dbReference type="InterPro" id="IPR042087">
    <property type="entry name" value="DNA_pol_B_thumb"/>
</dbReference>
<gene>
    <name evidence="16" type="ORF">BcabD6B2_30110</name>
</gene>
<dbReference type="InterPro" id="IPR043502">
    <property type="entry name" value="DNA/RNA_pol_sf"/>
</dbReference>
<dbReference type="GO" id="GO:0005634">
    <property type="term" value="C:nucleus"/>
    <property type="evidence" value="ECO:0007669"/>
    <property type="project" value="TreeGrafter"/>
</dbReference>
<feature type="region of interest" description="Disordered" evidence="11">
    <location>
        <begin position="1030"/>
        <end position="1051"/>
    </location>
</feature>
<dbReference type="InterPro" id="IPR030559">
    <property type="entry name" value="PolZ_Rev3"/>
</dbReference>
<dbReference type="SMART" id="SM00486">
    <property type="entry name" value="POLBc"/>
    <property type="match status" value="1"/>
</dbReference>
<dbReference type="InterPro" id="IPR006134">
    <property type="entry name" value="DNA-dir_DNA_pol_B_multi_dom"/>
</dbReference>
<feature type="domain" description="DNA polymerase zeta catalytic subunit N-terminal" evidence="15">
    <location>
        <begin position="2"/>
        <end position="41"/>
    </location>
</feature>
<dbReference type="EMBL" id="BPLF01000002">
    <property type="protein sequence ID" value="GIX63576.1"/>
    <property type="molecule type" value="Genomic_DNA"/>
</dbReference>
<dbReference type="Proteomes" id="UP001497744">
    <property type="component" value="Unassembled WGS sequence"/>
</dbReference>
<dbReference type="Pfam" id="PF00136">
    <property type="entry name" value="DNA_pol_B"/>
    <property type="match status" value="1"/>
</dbReference>
<evidence type="ECO:0000256" key="9">
    <source>
        <dbReference type="ARBA" id="ARBA00023204"/>
    </source>
</evidence>
<keyword evidence="4" id="KW-0808">Transferase</keyword>
<dbReference type="Gene3D" id="1.10.132.60">
    <property type="entry name" value="DNA polymerase family B, C-terminal domain"/>
    <property type="match status" value="1"/>
</dbReference>
<protein>
    <recommendedName>
        <fullName evidence="3">DNA polymerase zeta catalytic subunit</fullName>
        <ecNumber evidence="2">2.7.7.7</ecNumber>
    </recommendedName>
</protein>
<dbReference type="Gene3D" id="3.90.1600.10">
    <property type="entry name" value="Palm domain of DNA polymerase"/>
    <property type="match status" value="1"/>
</dbReference>
<organism evidence="16 17">
    <name type="scientific">Babesia caballi</name>
    <dbReference type="NCBI Taxonomy" id="5871"/>
    <lineage>
        <taxon>Eukaryota</taxon>
        <taxon>Sar</taxon>
        <taxon>Alveolata</taxon>
        <taxon>Apicomplexa</taxon>
        <taxon>Aconoidasida</taxon>
        <taxon>Piroplasmida</taxon>
        <taxon>Babesiidae</taxon>
        <taxon>Babesia</taxon>
    </lineage>
</organism>
<dbReference type="Pfam" id="PF24065">
    <property type="entry name" value="REV3_N"/>
    <property type="match status" value="1"/>
</dbReference>
<evidence type="ECO:0000259" key="14">
    <source>
        <dbReference type="Pfam" id="PF24055"/>
    </source>
</evidence>
<evidence type="ECO:0000256" key="11">
    <source>
        <dbReference type="SAM" id="MobiDB-lite"/>
    </source>
</evidence>
<dbReference type="Pfam" id="PF03104">
    <property type="entry name" value="DNA_pol_B_exo1"/>
    <property type="match status" value="1"/>
</dbReference>
<dbReference type="GO" id="GO:0016035">
    <property type="term" value="C:zeta DNA polymerase complex"/>
    <property type="evidence" value="ECO:0007669"/>
    <property type="project" value="InterPro"/>
</dbReference>
<dbReference type="EC" id="2.7.7.7" evidence="2"/>
<dbReference type="GO" id="GO:0003887">
    <property type="term" value="F:DNA-directed DNA polymerase activity"/>
    <property type="evidence" value="ECO:0007669"/>
    <property type="project" value="UniProtKB-KW"/>
</dbReference>
<evidence type="ECO:0000256" key="7">
    <source>
        <dbReference type="ARBA" id="ARBA00022763"/>
    </source>
</evidence>
<feature type="compositionally biased region" description="Basic residues" evidence="11">
    <location>
        <begin position="80"/>
        <end position="89"/>
    </location>
</feature>
<feature type="domain" description="DNA-directed DNA polymerase family B multifunctional" evidence="12">
    <location>
        <begin position="1043"/>
        <end position="1414"/>
    </location>
</feature>
<dbReference type="InterPro" id="IPR012337">
    <property type="entry name" value="RNaseH-like_sf"/>
</dbReference>
<feature type="domain" description="DNA polymerase delta/zeta catalytic subunit N-terminal" evidence="14">
    <location>
        <begin position="150"/>
        <end position="192"/>
    </location>
</feature>
<keyword evidence="8" id="KW-0239">DNA-directed DNA polymerase</keyword>
<evidence type="ECO:0000259" key="15">
    <source>
        <dbReference type="Pfam" id="PF24065"/>
    </source>
</evidence>
<dbReference type="PANTHER" id="PTHR45812">
    <property type="entry name" value="DNA POLYMERASE ZETA CATALYTIC SUBUNIT"/>
    <property type="match status" value="1"/>
</dbReference>
<evidence type="ECO:0000256" key="2">
    <source>
        <dbReference type="ARBA" id="ARBA00012417"/>
    </source>
</evidence>
<dbReference type="PANTHER" id="PTHR45812:SF1">
    <property type="entry name" value="DNA POLYMERASE ZETA CATALYTIC SUBUNIT"/>
    <property type="match status" value="1"/>
</dbReference>
<feature type="region of interest" description="Disordered" evidence="11">
    <location>
        <begin position="470"/>
        <end position="536"/>
    </location>
</feature>
<dbReference type="InterPro" id="IPR006172">
    <property type="entry name" value="DNA-dir_DNA_pol_B"/>
</dbReference>
<proteinExistence type="inferred from homology"/>
<sequence length="2110" mass="230193">MWKPAEFDPQVSSTGARALEVPVIRVFGATPCGQQVCLHIHGYLPYFYLPVPDKISPSRFAQKVHRTLERVARKYAKDRQRLRRGRKPRGVPPRADDTNNPKPVSGDQSRPSGNTYESLSDGKTGAATRLSNSAGSQLLSQSAHRIALLRRKRAVTAAYIHRVDVVEHVVFYGYHTQPRKFLKVYHYHPSLTKVLAGYACKTGIAKHRLQPYEVHVSYLMHFMSDYNIKGMDYIYLSSAIKMRRPLPLLPRSSVQPHTLWQRVVLAAGQLATDTLPMIERPVLRDSPSVFLSEHRRRSSCELEIDTHISSILNVFEYRCRVANDTQEQSQRDFAVGQYMGTRGAFFDQWNQQCSHLQSASLSPFDAAEEAVTTYASGDTLRQFYGYLLQQSRSISGPTRSTVVATLERLIDRCGKVGPSQRRVGKRSEVVETVTVSSTLFHTRQSYDPAEPRQPLYAYRFTLRPPQIACDTSGASQGKDVKGLSTKVLPRGDTQDELRSAPSIDEYHTGITGNAESSPDGEPPKPNAALSANPAGMDSPIDLEPASEIVDTPDNFESGIVLDVITDIAMNRVHPDPETDAINAVVYTMRDHRLAAHFGRLGIPYADVQGAIIVDPLGVERPAPKRVNIEEFRRMAFIQRRDVRMDDVERRVFSEKYADVSFVASEKELIERVRSLILGLDPNILYGYDMARSSIGYINQRAALLGDPGFLESVSRVPPKLRHHSVATTDKETDMSTLLTHQRSKLKKSHSSDSAIQPLFCAGRLIFDLADVAVRELNLSNLSLENIVYDQFAYVMPSFNMFTLNKWLTTKVPVEREDHVKAGSATDTSTAVHPGPIAANDRGNSVTFSNEHSSPKTPNVQGTTTRAAAELRRASHLGQAAVLPAVHNVRQALRPRPEEHHRPRQPVPRGERADPLHKVVQLRAAVPDPAPGPPAAPLGGDPHRDAAAQRVPPGARRGAGLPVPVLLHHHSVQHLLQHLPRSSNRTFPILDIDEASQEHMAGKSSVKLGVVTYHPEENLFQDVLAKHADATVSKGKTHSSSRSHPQPASTLGIHVMPNGVMFVDKSIREGMLPMMLKSVLQSRRKIKAAMARPGVEPRLLRKWDREQYGLKMLSNLSVGLTASGYSGRMPCSDLAESVVSVARALILFCTELVHDSFDAQVIYGDTDSIFIKFPGRTVAEAHALAADIATAINNAIPEPIKIVPQKVYSPCLLVSKKRYLGLVHDKGGVIFDDKGVETMRTSECDATRQIIRGALESILRTKSLDAAHEELLRVFRNVTLTYTPKDFILYRQVRLGTYREELTGQVGTLPAAAIVAKHKLGKHYGRRILENEYIPHVFSTFRGGAYRGVKGGAVYPNEVNGIFKATDYVRERGPRTLPVNSMPCVLEQVRRGQPLQQVDVEYYLKKQVLAPLRRMVRLLDVEPEFPVAEVVLGALDATQQRGHERLHRVRDPGEGNRGMWEYMGPLVRCTGCGTACKIVLYDGTRPPPDGDGLDTPATNRFSHALQPARRALTPLQSNVLSFEDPVRGPTRIVICKQCRQRPKHTLLAAVTELNLLEDKLRAVHSICLSCTGSAVSSASCQNAWHCEGQNEGLHAPRELLAAGEARVARDQDQGNVEALGGHPLDELAAVVSNEEDAVHRLADDEVGDGVAGGVEGRVLLLKRQSVAVVAGHEAVDADDVAGKQPVDDGADVVDQQAVLHDLRHGEVRVVLHVVHDAALHVDGLAGVLAHGGLGGKHHSVRTVVDGVGTVGGLSPGGHGVVPHALQHLRGDDDGLAVHQPAELHEPLLDDGQVGQVSLHTEVATGNHERVGHLEDAVDVVEGRLLLDLRNEANADVAGAGDGGQERFLVGEEALVVVLLEDLLDLLVLSLLGDIVELHGAQALAQRTGEGARLEVQNDVFDVKEVLHLLHEADAEEVQPGGVGENGVLDVLGAEELHGDGNVGDGQTLAAGEHAVVEHDGLDRRRRGVHLNHAHVEVSVIQGDDVAHAQAAEDVGEVELDAGLPTLDIVGVEGELVALLQLHELGLGAGGVNALGVHVGHELANAQLGPLDVAEKGARALDEVARGCLVVVAGELELPDQASALQLGNARAVGEVQPEHVGSRIHDALQRP</sequence>
<feature type="domain" description="DNA-directed DNA polymerase family B exonuclease" evidence="13">
    <location>
        <begin position="655"/>
        <end position="786"/>
    </location>
</feature>
<dbReference type="InterPro" id="IPR036397">
    <property type="entry name" value="RNaseH_sf"/>
</dbReference>
<evidence type="ECO:0000256" key="10">
    <source>
        <dbReference type="ARBA" id="ARBA00049244"/>
    </source>
</evidence>